<evidence type="ECO:0000256" key="1">
    <source>
        <dbReference type="SAM" id="Coils"/>
    </source>
</evidence>
<organism evidence="2 3">
    <name type="scientific">Methanosalsum zhilinae (strain DSM 4017 / NBRC 107636 / OCM 62 / WeN5)</name>
    <name type="common">Methanohalophilus zhilinae</name>
    <dbReference type="NCBI Taxonomy" id="679901"/>
    <lineage>
        <taxon>Archaea</taxon>
        <taxon>Methanobacteriati</taxon>
        <taxon>Methanobacteriota</taxon>
        <taxon>Stenosarchaea group</taxon>
        <taxon>Methanomicrobia</taxon>
        <taxon>Methanosarcinales</taxon>
        <taxon>Methanosarcinaceae</taxon>
        <taxon>Methanosalsum</taxon>
    </lineage>
</organism>
<keyword evidence="3" id="KW-1185">Reference proteome</keyword>
<keyword evidence="1" id="KW-0175">Coiled coil</keyword>
<dbReference type="Proteomes" id="UP000006622">
    <property type="component" value="Chromosome"/>
</dbReference>
<accession>F7XMD9</accession>
<dbReference type="EMBL" id="CP002101">
    <property type="protein sequence ID" value="AEH61685.1"/>
    <property type="molecule type" value="Genomic_DNA"/>
</dbReference>
<protein>
    <recommendedName>
        <fullName evidence="4">Chromosome segregation ATPase</fullName>
    </recommendedName>
</protein>
<dbReference type="GeneID" id="10823494"/>
<dbReference type="OrthoDB" id="124194at2157"/>
<name>F7XMD9_METZD</name>
<evidence type="ECO:0000313" key="3">
    <source>
        <dbReference type="Proteomes" id="UP000006622"/>
    </source>
</evidence>
<proteinExistence type="predicted"/>
<reference evidence="2 3" key="1">
    <citation type="submission" date="2010-07" db="EMBL/GenBank/DDBJ databases">
        <title>The complete genome of Methanosalsum zhilinae DSM 4017.</title>
        <authorList>
            <consortium name="US DOE Joint Genome Institute (JGI-PGF)"/>
            <person name="Lucas S."/>
            <person name="Copeland A."/>
            <person name="Lapidus A."/>
            <person name="Glavina del Rio T."/>
            <person name="Dalin E."/>
            <person name="Tice H."/>
            <person name="Bruce D."/>
            <person name="Goodwin L."/>
            <person name="Pitluck S."/>
            <person name="Kyrpides N."/>
            <person name="Mavromatis K."/>
            <person name="Ovchinnikova G."/>
            <person name="Daligault H."/>
            <person name="Detter J.C."/>
            <person name="Han C."/>
            <person name="Tapia R."/>
            <person name="Larimer F."/>
            <person name="Land M."/>
            <person name="Hauser L."/>
            <person name="Markowitz V."/>
            <person name="Cheng J.-F."/>
            <person name="Hugenholtz P."/>
            <person name="Woyke T."/>
            <person name="Wu D."/>
            <person name="Spring S."/>
            <person name="Schueler E."/>
            <person name="Brambilla E."/>
            <person name="Klenk H.-P."/>
            <person name="Eisen J.A."/>
        </authorList>
    </citation>
    <scope>NUCLEOTIDE SEQUENCE [LARGE SCALE GENOMIC DNA]</scope>
    <source>
        <strain evidence="3">DSM 4017 / NBRC 107636 / OCM 62 / WeN5</strain>
    </source>
</reference>
<dbReference type="KEGG" id="mzh:Mzhil_1850"/>
<dbReference type="AlphaFoldDB" id="F7XMD9"/>
<gene>
    <name evidence="2" type="ordered locus">Mzhil_1850</name>
</gene>
<feature type="coiled-coil region" evidence="1">
    <location>
        <begin position="94"/>
        <end position="125"/>
    </location>
</feature>
<evidence type="ECO:0008006" key="4">
    <source>
        <dbReference type="Google" id="ProtNLM"/>
    </source>
</evidence>
<dbReference type="HOGENOM" id="CLU_059500_0_0_2"/>
<evidence type="ECO:0000313" key="2">
    <source>
        <dbReference type="EMBL" id="AEH61685.1"/>
    </source>
</evidence>
<dbReference type="RefSeq" id="WP_013899121.1">
    <property type="nucleotide sequence ID" value="NC_015676.1"/>
</dbReference>
<sequence length="384" mass="44317">MIFTYQDSTELPVQRDFIQDLQELVNVCRTAIPLEKSAINIKHDRDQSRSESDKKAEELENLKNEIVGYITDISGHGDYEEISKVKKEIVDSCESITSREIETLQEEIEKIEKTARNDIDALESRILSILSPFFADYIYNTHKRYRASMKDGFLQGTVIGKSNGMEYTLEVTFAQDVLTVEDLCGELSLPTLKKSGIIHKEDKLKMMEVSDFTLFSARYEPEHIDAIFEDKDGEQKFRVTSDDGRYVVYFDDNDITEDSRLSGSLDMNNIEILVQELKIYLQEYVKSNKLTQIMLDGEDALASNRIFDCLRIIARQYGEIVRECLERAYVKNEISIKIQQADDTRTEKYITKEELYNQLSDIGEQGRELAEILHVSDPEIKTID</sequence>